<dbReference type="SUPFAM" id="SSF56712">
    <property type="entry name" value="Prokaryotic type I DNA topoisomerase"/>
    <property type="match status" value="1"/>
</dbReference>
<comment type="catalytic activity">
    <reaction evidence="1 7">
        <text>ATP-independent breakage of single-stranded DNA, followed by passage and rejoining.</text>
        <dbReference type="EC" id="5.6.2.1"/>
    </reaction>
</comment>
<evidence type="ECO:0000256" key="1">
    <source>
        <dbReference type="ARBA" id="ARBA00000213"/>
    </source>
</evidence>
<keyword evidence="6 7" id="KW-0413">Isomerase</keyword>
<name>A0A7S4BQU2_CHRCT</name>
<dbReference type="InterPro" id="IPR023405">
    <property type="entry name" value="Topo_IA_core_domain"/>
</dbReference>
<evidence type="ECO:0000256" key="5">
    <source>
        <dbReference type="ARBA" id="ARBA00023125"/>
    </source>
</evidence>
<dbReference type="PROSITE" id="PS52039">
    <property type="entry name" value="TOPO_IA_2"/>
    <property type="match status" value="1"/>
</dbReference>
<accession>A0A7S4BQU2</accession>
<dbReference type="GO" id="GO:0006281">
    <property type="term" value="P:DNA repair"/>
    <property type="evidence" value="ECO:0007669"/>
    <property type="project" value="TreeGrafter"/>
</dbReference>
<proteinExistence type="inferred from homology"/>
<dbReference type="InterPro" id="IPR003601">
    <property type="entry name" value="Topo_IA_2"/>
</dbReference>
<comment type="function">
    <text evidence="7">Introduces a single-strand break via transesterification at a target site in duplex DNA. Releases the supercoiling and torsional tension of DNA introduced during the DNA replication and transcription by transiently cleaving and rejoining one strand of the DNA duplex. The scissile phosphodiester is attacked by the catalytic tyrosine of the enzyme, resulting in the formation of a DNA-(5'-phosphotyrosyl)-enzyme intermediate and the expulsion of a 3'-OH DNA strand.</text>
</comment>
<reference evidence="9" key="1">
    <citation type="submission" date="2021-01" db="EMBL/GenBank/DDBJ databases">
        <authorList>
            <person name="Corre E."/>
            <person name="Pelletier E."/>
            <person name="Niang G."/>
            <person name="Scheremetjew M."/>
            <person name="Finn R."/>
            <person name="Kale V."/>
            <person name="Holt S."/>
            <person name="Cochrane G."/>
            <person name="Meng A."/>
            <person name="Brown T."/>
            <person name="Cohen L."/>
        </authorList>
    </citation>
    <scope>NUCLEOTIDE SEQUENCE</scope>
    <source>
        <strain evidence="9">CCMP645</strain>
    </source>
</reference>
<dbReference type="InterPro" id="IPR023406">
    <property type="entry name" value="Topo_IA_AS"/>
</dbReference>
<dbReference type="CDD" id="cd00186">
    <property type="entry name" value="TOP1Ac"/>
    <property type="match status" value="1"/>
</dbReference>
<dbReference type="InterPro" id="IPR003602">
    <property type="entry name" value="Topo_IA_DNA-bd_dom"/>
</dbReference>
<dbReference type="InterPro" id="IPR013825">
    <property type="entry name" value="Topo_IA_cen_sub2"/>
</dbReference>
<sequence>MKQPRSGAVVNHLQQEARGCVALVLWLDCDREGENICFEVMHAVADFLPKSREQCVFRARFSSVGAEALRTALSHAGVPDACAASAVDARQELDLKVGVAFTRLQTIHFRAKYRGLNAAVVSYGPCQTPTLGFVVQRHLERLCFVSETFWKLRLSVHAPGSSSEAAREMAPSMHLAELSMSTEEQRGEEEIGLTWERGRLFDQRVALALLQLARRATCARVLAIDDSDELRPRPVAMNTIAMLKAASTVLGLGAKRAMSIAEDLYLSGYLSYPRTESSGFTRDFDFVSVLTPHAAHDEWGAHVQWLLAGNWVLARKGVDVGDHPPLTPLRPATREQLGHDAWRLYKLVALAFLAAVSPDARVRTRTVRMCAGGEHFSAAGLTLLEAGWFRIQPHRAPAEYHLPHLAVGEELEIARLELESGETQSPPPISEAELIGQMESHGIGTDASIASHIANIESRKYVRLLERPRAFEPTPLGLALVQGYRRIDAELVAPAVRTHVERQLALVASGAAARAHVVAHCLDEFKRKFRYFAAHIHRMDELFAASFGNGGGGGGGGIVAGGRAGFLGGCECGHSVGRGGGGSDG</sequence>
<dbReference type="AlphaFoldDB" id="A0A7S4BQU2"/>
<feature type="domain" description="Topo IA-type catalytic" evidence="8">
    <location>
        <begin position="80"/>
        <end position="529"/>
    </location>
</feature>
<organism evidence="9">
    <name type="scientific">Chrysotila carterae</name>
    <name type="common">Marine alga</name>
    <name type="synonym">Syracosphaera carterae</name>
    <dbReference type="NCBI Taxonomy" id="13221"/>
    <lineage>
        <taxon>Eukaryota</taxon>
        <taxon>Haptista</taxon>
        <taxon>Haptophyta</taxon>
        <taxon>Prymnesiophyceae</taxon>
        <taxon>Isochrysidales</taxon>
        <taxon>Isochrysidaceae</taxon>
        <taxon>Chrysotila</taxon>
    </lineage>
</organism>
<keyword evidence="4 7" id="KW-0799">Topoisomerase</keyword>
<gene>
    <name evidence="9" type="ORF">PCAR00345_LOCUS26053</name>
</gene>
<dbReference type="GO" id="GO:0006310">
    <property type="term" value="P:DNA recombination"/>
    <property type="evidence" value="ECO:0007669"/>
    <property type="project" value="TreeGrafter"/>
</dbReference>
<dbReference type="Pfam" id="PF01131">
    <property type="entry name" value="Topoisom_bac"/>
    <property type="match status" value="1"/>
</dbReference>
<dbReference type="Pfam" id="PF01751">
    <property type="entry name" value="Toprim"/>
    <property type="match status" value="1"/>
</dbReference>
<dbReference type="Gene3D" id="3.40.50.140">
    <property type="match status" value="1"/>
</dbReference>
<evidence type="ECO:0000256" key="3">
    <source>
        <dbReference type="ARBA" id="ARBA00012891"/>
    </source>
</evidence>
<evidence type="ECO:0000259" key="8">
    <source>
        <dbReference type="PROSITE" id="PS52039"/>
    </source>
</evidence>
<evidence type="ECO:0000256" key="7">
    <source>
        <dbReference type="RuleBase" id="RU362092"/>
    </source>
</evidence>
<keyword evidence="5 7" id="KW-0238">DNA-binding</keyword>
<dbReference type="PANTHER" id="PTHR11390">
    <property type="entry name" value="PROKARYOTIC DNA TOPOISOMERASE"/>
    <property type="match status" value="1"/>
</dbReference>
<dbReference type="Gene3D" id="1.10.460.10">
    <property type="entry name" value="Topoisomerase I, domain 2"/>
    <property type="match status" value="1"/>
</dbReference>
<dbReference type="EMBL" id="HBIZ01040808">
    <property type="protein sequence ID" value="CAE0773441.1"/>
    <property type="molecule type" value="Transcribed_RNA"/>
</dbReference>
<dbReference type="GO" id="GO:0003677">
    <property type="term" value="F:DNA binding"/>
    <property type="evidence" value="ECO:0007669"/>
    <property type="project" value="UniProtKB-KW"/>
</dbReference>
<dbReference type="PRINTS" id="PR00417">
    <property type="entry name" value="PRTPISMRASEI"/>
</dbReference>
<dbReference type="InterPro" id="IPR013824">
    <property type="entry name" value="Topo_IA_cen_sub1"/>
</dbReference>
<evidence type="ECO:0000256" key="2">
    <source>
        <dbReference type="ARBA" id="ARBA00009446"/>
    </source>
</evidence>
<dbReference type="InterPro" id="IPR000380">
    <property type="entry name" value="Topo_IA"/>
</dbReference>
<dbReference type="GO" id="GO:0003917">
    <property type="term" value="F:DNA topoisomerase type I (single strand cut, ATP-independent) activity"/>
    <property type="evidence" value="ECO:0007669"/>
    <property type="project" value="UniProtKB-EC"/>
</dbReference>
<dbReference type="InterPro" id="IPR006171">
    <property type="entry name" value="TOPRIM_dom"/>
</dbReference>
<comment type="similarity">
    <text evidence="2 7">Belongs to the type IA topoisomerase family.</text>
</comment>
<dbReference type="SMART" id="SM00436">
    <property type="entry name" value="TOP1Bc"/>
    <property type="match status" value="1"/>
</dbReference>
<evidence type="ECO:0000256" key="6">
    <source>
        <dbReference type="ARBA" id="ARBA00023235"/>
    </source>
</evidence>
<dbReference type="EC" id="5.6.2.1" evidence="3 7"/>
<evidence type="ECO:0000256" key="4">
    <source>
        <dbReference type="ARBA" id="ARBA00023029"/>
    </source>
</evidence>
<evidence type="ECO:0000313" key="9">
    <source>
        <dbReference type="EMBL" id="CAE0773441.1"/>
    </source>
</evidence>
<dbReference type="PROSITE" id="PS00396">
    <property type="entry name" value="TOPO_IA_1"/>
    <property type="match status" value="1"/>
</dbReference>
<dbReference type="GO" id="GO:0005634">
    <property type="term" value="C:nucleus"/>
    <property type="evidence" value="ECO:0007669"/>
    <property type="project" value="TreeGrafter"/>
</dbReference>
<dbReference type="GO" id="GO:0006265">
    <property type="term" value="P:DNA topological change"/>
    <property type="evidence" value="ECO:0007669"/>
    <property type="project" value="InterPro"/>
</dbReference>
<protein>
    <recommendedName>
        <fullName evidence="3 7">DNA topoisomerase</fullName>
        <ecNumber evidence="3 7">5.6.2.1</ecNumber>
    </recommendedName>
</protein>
<dbReference type="PANTHER" id="PTHR11390:SF20">
    <property type="entry name" value="DNA TOPOISOMERASE 3-BETA-1"/>
    <property type="match status" value="1"/>
</dbReference>
<dbReference type="Gene3D" id="2.70.20.10">
    <property type="entry name" value="Topoisomerase I, domain 3"/>
    <property type="match status" value="1"/>
</dbReference>
<dbReference type="SMART" id="SM00437">
    <property type="entry name" value="TOP1Ac"/>
    <property type="match status" value="1"/>
</dbReference>
<dbReference type="InterPro" id="IPR013826">
    <property type="entry name" value="Topo_IA_cen_sub3"/>
</dbReference>
<dbReference type="InterPro" id="IPR013497">
    <property type="entry name" value="Topo_IA_cen"/>
</dbReference>
<dbReference type="Gene3D" id="1.10.290.10">
    <property type="entry name" value="Topoisomerase I, domain 4"/>
    <property type="match status" value="1"/>
</dbReference>